<organism evidence="9 10">
    <name type="scientific">Rhizobium etli bv. mimosae str. IE4771</name>
    <dbReference type="NCBI Taxonomy" id="1432050"/>
    <lineage>
        <taxon>Bacteria</taxon>
        <taxon>Pseudomonadati</taxon>
        <taxon>Pseudomonadota</taxon>
        <taxon>Alphaproteobacteria</taxon>
        <taxon>Hyphomicrobiales</taxon>
        <taxon>Rhizobiaceae</taxon>
        <taxon>Rhizobium/Agrobacterium group</taxon>
        <taxon>Rhizobium</taxon>
    </lineage>
</organism>
<comment type="cofactor">
    <cofactor evidence="1">
        <name>FAD</name>
        <dbReference type="ChEBI" id="CHEBI:57692"/>
    </cofactor>
</comment>
<evidence type="ECO:0000256" key="5">
    <source>
        <dbReference type="ARBA" id="ARBA00022827"/>
    </source>
</evidence>
<comment type="similarity">
    <text evidence="3">Belongs to the UbiH/COQ6 family.</text>
</comment>
<dbReference type="KEGG" id="rei:IE4771_CH02118"/>
<dbReference type="GO" id="GO:0016705">
    <property type="term" value="F:oxidoreductase activity, acting on paired donors, with incorporation or reduction of molecular oxygen"/>
    <property type="evidence" value="ECO:0007669"/>
    <property type="project" value="InterPro"/>
</dbReference>
<dbReference type="InterPro" id="IPR002938">
    <property type="entry name" value="FAD-bd"/>
</dbReference>
<proteinExistence type="inferred from homology"/>
<keyword evidence="6" id="KW-0560">Oxidoreductase</keyword>
<feature type="domain" description="FAD-binding" evidence="8">
    <location>
        <begin position="5"/>
        <end position="311"/>
    </location>
</feature>
<dbReference type="GO" id="GO:0071949">
    <property type="term" value="F:FAD binding"/>
    <property type="evidence" value="ECO:0007669"/>
    <property type="project" value="InterPro"/>
</dbReference>
<dbReference type="PANTHER" id="PTHR43876">
    <property type="entry name" value="UBIQUINONE BIOSYNTHESIS MONOOXYGENASE COQ6, MITOCHONDRIAL"/>
    <property type="match status" value="1"/>
</dbReference>
<keyword evidence="5" id="KW-0274">FAD</keyword>
<accession>A0A060HWB4</accession>
<dbReference type="HOGENOM" id="CLU_009665_8_1_5"/>
<gene>
    <name evidence="9" type="ORF">IE4771_CH02118</name>
</gene>
<dbReference type="OrthoDB" id="9796623at2"/>
<dbReference type="PANTHER" id="PTHR43876:SF7">
    <property type="entry name" value="UBIQUINONE BIOSYNTHESIS MONOOXYGENASE COQ6, MITOCHONDRIAL"/>
    <property type="match status" value="1"/>
</dbReference>
<keyword evidence="7" id="KW-0503">Monooxygenase</keyword>
<dbReference type="Pfam" id="PF01494">
    <property type="entry name" value="FAD_binding_3"/>
    <property type="match status" value="1"/>
</dbReference>
<comment type="pathway">
    <text evidence="2">Cofactor biosynthesis; ubiquinone biosynthesis.</text>
</comment>
<dbReference type="NCBIfam" id="NF005691">
    <property type="entry name" value="PRK07494.1"/>
    <property type="match status" value="1"/>
</dbReference>
<evidence type="ECO:0000256" key="1">
    <source>
        <dbReference type="ARBA" id="ARBA00001974"/>
    </source>
</evidence>
<evidence type="ECO:0000256" key="2">
    <source>
        <dbReference type="ARBA" id="ARBA00004749"/>
    </source>
</evidence>
<dbReference type="GO" id="GO:0004497">
    <property type="term" value="F:monooxygenase activity"/>
    <property type="evidence" value="ECO:0007669"/>
    <property type="project" value="UniProtKB-KW"/>
</dbReference>
<dbReference type="NCBIfam" id="TIGR01988">
    <property type="entry name" value="Ubi-OHases"/>
    <property type="match status" value="1"/>
</dbReference>
<dbReference type="UniPathway" id="UPA00232"/>
<dbReference type="InterPro" id="IPR036188">
    <property type="entry name" value="FAD/NAD-bd_sf"/>
</dbReference>
<evidence type="ECO:0000256" key="4">
    <source>
        <dbReference type="ARBA" id="ARBA00022630"/>
    </source>
</evidence>
<protein>
    <submittedName>
        <fullName evidence="9">Ubiquinone biosynthesis hydroxylase protein</fullName>
    </submittedName>
</protein>
<evidence type="ECO:0000256" key="3">
    <source>
        <dbReference type="ARBA" id="ARBA00005349"/>
    </source>
</evidence>
<keyword evidence="4" id="KW-0285">Flavoprotein</keyword>
<dbReference type="Proteomes" id="UP000027180">
    <property type="component" value="Chromosome"/>
</dbReference>
<name>A0A060HWB4_RHIET</name>
<dbReference type="SUPFAM" id="SSF51905">
    <property type="entry name" value="FAD/NAD(P)-binding domain"/>
    <property type="match status" value="1"/>
</dbReference>
<evidence type="ECO:0000256" key="7">
    <source>
        <dbReference type="ARBA" id="ARBA00023033"/>
    </source>
</evidence>
<evidence type="ECO:0000313" key="9">
    <source>
        <dbReference type="EMBL" id="AIC27228.1"/>
    </source>
</evidence>
<evidence type="ECO:0000259" key="8">
    <source>
        <dbReference type="Pfam" id="PF01494"/>
    </source>
</evidence>
<dbReference type="InterPro" id="IPR010971">
    <property type="entry name" value="UbiH/COQ6"/>
</dbReference>
<dbReference type="AlphaFoldDB" id="A0A060HWB4"/>
<dbReference type="GO" id="GO:0006744">
    <property type="term" value="P:ubiquinone biosynthetic process"/>
    <property type="evidence" value="ECO:0007669"/>
    <property type="project" value="UniProtKB-UniPathway"/>
</dbReference>
<dbReference type="EMBL" id="CP006986">
    <property type="protein sequence ID" value="AIC27228.1"/>
    <property type="molecule type" value="Genomic_DNA"/>
</dbReference>
<evidence type="ECO:0000256" key="6">
    <source>
        <dbReference type="ARBA" id="ARBA00023002"/>
    </source>
</evidence>
<keyword evidence="9" id="KW-0830">Ubiquinone</keyword>
<reference evidence="9 10" key="1">
    <citation type="submission" date="2013-12" db="EMBL/GenBank/DDBJ databases">
        <title>Complete genome sequence of Rhizobium etli bv. mimosae IE4771.</title>
        <authorList>
            <person name="Bustos P."/>
            <person name="Santamaria R.I."/>
            <person name="Lozano L."/>
            <person name="Ormeno-Orrillo E."/>
            <person name="Rogel M.A."/>
            <person name="Romero D."/>
            <person name="Cevallos M.A."/>
            <person name="Martinez-Romero E."/>
            <person name="Gonzalez V."/>
        </authorList>
    </citation>
    <scope>NUCLEOTIDE SEQUENCE [LARGE SCALE GENOMIC DNA]</scope>
    <source>
        <strain evidence="9 10">IE4771</strain>
    </source>
</reference>
<sequence length="403" mass="43555">MKTFEIAVIGGGLAGMIAAIALARGGRSVALVAPVAAKEDRRTTALMDQSIRFLDRLTLWDRLRPAAAPLTSMRIIDGTDRLLRAPTTTFRAAEVGLAAFGYNFPNKALIDILEQATAGEGNISRFTDMAEAIEISAEKVSITLAGGETLAADFAVGADGRGSKLRQTSGIGVRNWSYPQSAMVLNFAHSLPHQNISSEFHTKHGPFTQVPLSGSRSSLVWVQNPAEAAARMELPLAELGRLVEAQMQSMLGKVDVEEGVQLWPLSGMMAHRFGKGRIALIGEAAHVFPPIGAQGLNLSLRDIMALVDILCDRAELPLPADAGDSFDRKRRADIMTRTASVDLLNRSLLSDFLPVQMLRAAGLHILSAIPPLRNLVMREGIEPGRGFRDIPDSLREKLKRKKA</sequence>
<evidence type="ECO:0000313" key="10">
    <source>
        <dbReference type="Proteomes" id="UP000027180"/>
    </source>
</evidence>
<dbReference type="Gene3D" id="3.50.50.60">
    <property type="entry name" value="FAD/NAD(P)-binding domain"/>
    <property type="match status" value="2"/>
</dbReference>
<dbReference type="RefSeq" id="WP_038688781.1">
    <property type="nucleotide sequence ID" value="NZ_CP006986.1"/>
</dbReference>
<dbReference type="PRINTS" id="PR00420">
    <property type="entry name" value="RNGMNOXGNASE"/>
</dbReference>
<dbReference type="InterPro" id="IPR051205">
    <property type="entry name" value="UbiH/COQ6_monooxygenase"/>
</dbReference>